<organism evidence="2 3">
    <name type="scientific">Actinophytocola xanthii</name>
    <dbReference type="NCBI Taxonomy" id="1912961"/>
    <lineage>
        <taxon>Bacteria</taxon>
        <taxon>Bacillati</taxon>
        <taxon>Actinomycetota</taxon>
        <taxon>Actinomycetes</taxon>
        <taxon>Pseudonocardiales</taxon>
        <taxon>Pseudonocardiaceae</taxon>
    </lineage>
</organism>
<evidence type="ECO:0008006" key="4">
    <source>
        <dbReference type="Google" id="ProtNLM"/>
    </source>
</evidence>
<accession>A0A1Q8CME7</accession>
<dbReference type="InterPro" id="IPR007995">
    <property type="entry name" value="DUF742"/>
</dbReference>
<comment type="caution">
    <text evidence="2">The sequence shown here is derived from an EMBL/GenBank/DDBJ whole genome shotgun (WGS) entry which is preliminary data.</text>
</comment>
<reference evidence="2 3" key="1">
    <citation type="submission" date="2016-12" db="EMBL/GenBank/DDBJ databases">
        <title>The draft genome sequence of Actinophytocola sp. 11-183.</title>
        <authorList>
            <person name="Wang W."/>
            <person name="Yuan L."/>
        </authorList>
    </citation>
    <scope>NUCLEOTIDE SEQUENCE [LARGE SCALE GENOMIC DNA]</scope>
    <source>
        <strain evidence="2 3">11-183</strain>
    </source>
</reference>
<evidence type="ECO:0000313" key="3">
    <source>
        <dbReference type="Proteomes" id="UP000185596"/>
    </source>
</evidence>
<dbReference type="STRING" id="1912961.BU204_21670"/>
<protein>
    <recommendedName>
        <fullName evidence="4">Multi-component regulatory system-8</fullName>
    </recommendedName>
</protein>
<dbReference type="AlphaFoldDB" id="A0A1Q8CME7"/>
<feature type="region of interest" description="Disordered" evidence="1">
    <location>
        <begin position="1"/>
        <end position="50"/>
    </location>
</feature>
<keyword evidence="3" id="KW-1185">Reference proteome</keyword>
<dbReference type="OrthoDB" id="4244884at2"/>
<dbReference type="Proteomes" id="UP000185596">
    <property type="component" value="Unassembled WGS sequence"/>
</dbReference>
<proteinExistence type="predicted"/>
<dbReference type="PANTHER" id="PTHR36221">
    <property type="entry name" value="DUF742 DOMAIN-CONTAINING PROTEIN"/>
    <property type="match status" value="1"/>
</dbReference>
<dbReference type="RefSeq" id="WP_075127547.1">
    <property type="nucleotide sequence ID" value="NZ_MSIE01000040.1"/>
</dbReference>
<dbReference type="PANTHER" id="PTHR36221:SF1">
    <property type="entry name" value="DUF742 DOMAIN-CONTAINING PROTEIN"/>
    <property type="match status" value="1"/>
</dbReference>
<evidence type="ECO:0000313" key="2">
    <source>
        <dbReference type="EMBL" id="OLF15534.1"/>
    </source>
</evidence>
<dbReference type="Pfam" id="PF05331">
    <property type="entry name" value="DUF742"/>
    <property type="match status" value="1"/>
</dbReference>
<gene>
    <name evidence="2" type="ORF">BU204_21670</name>
</gene>
<dbReference type="EMBL" id="MSIE01000040">
    <property type="protein sequence ID" value="OLF15534.1"/>
    <property type="molecule type" value="Genomic_DNA"/>
</dbReference>
<name>A0A1Q8CME7_9PSEU</name>
<evidence type="ECO:0000256" key="1">
    <source>
        <dbReference type="SAM" id="MobiDB-lite"/>
    </source>
</evidence>
<sequence length="163" mass="17329">MAADEPAEQTFADVLNGLSRGGRARPTRSAAAPAPAPARPEPGEEEPIEEGASIVRAYAWTGGRTRSTVKLEIETLISTTPRAEARMDGLRSEHQAVAQLCRETKSVAEIGALLSLPLGVVRVLLSDMAGLGLVEVHESRSEGDRPDIELLGRVLRGLSNLRG</sequence>